<feature type="transmembrane region" description="Helical" evidence="4">
    <location>
        <begin position="316"/>
        <end position="337"/>
    </location>
</feature>
<dbReference type="InterPro" id="IPR036259">
    <property type="entry name" value="MFS_trans_sf"/>
</dbReference>
<proteinExistence type="predicted"/>
<keyword evidence="2" id="KW-0813">Transport</keyword>
<gene>
    <name evidence="5" type="ORF">CG50_03100</name>
</gene>
<feature type="transmembrane region" description="Helical" evidence="4">
    <location>
        <begin position="262"/>
        <end position="279"/>
    </location>
</feature>
<protein>
    <recommendedName>
        <fullName evidence="7">MFS transporter</fullName>
    </recommendedName>
</protein>
<dbReference type="eggNOG" id="COG2211">
    <property type="taxonomic scope" value="Bacteria"/>
</dbReference>
<dbReference type="PANTHER" id="PTHR23535:SF1">
    <property type="entry name" value="MFS FAMILY TRANSPORT PROTEIN"/>
    <property type="match status" value="1"/>
</dbReference>
<keyword evidence="4" id="KW-0472">Membrane</keyword>
<dbReference type="RefSeq" id="WP_036633789.1">
    <property type="nucleotide sequence ID" value="NZ_JAYRGJ010000001.1"/>
</dbReference>
<accession>A0A086Y8W5</accession>
<feature type="transmembrane region" description="Helical" evidence="4">
    <location>
        <begin position="375"/>
        <end position="397"/>
    </location>
</feature>
<comment type="subcellular location">
    <subcellularLocation>
        <location evidence="1">Cell membrane</location>
        <topology evidence="1">Multi-pass membrane protein</topology>
    </subcellularLocation>
</comment>
<dbReference type="PANTHER" id="PTHR23535">
    <property type="entry name" value="SUGAR EFFLUX TRANSPORTER A-RELATED"/>
    <property type="match status" value="1"/>
</dbReference>
<sequence length="402" mass="41645">MSPLAAIRPILQSPPLILAAVLMTLYGAYGASMLPYVSAIGVNGFGVPHGVFSVMLIVAAMVSVTASVSLGIHADRTARRRGVALVTTGVMTAGAGVMTFAPSAPAFVLVHGLILPLSNALFGHLFAFARLAVSRLPDPAERLAVQTVLRALYALPWVMVLPVWAVAIAAGTPLDTIYPVCFGLAAAMLAMSALWWPRDGHTPWEDVPSGIGIRQSLREIGDFGVVARVMALGGISSAATLYLVLLGLVFAEAPGRGDSATALYSGMVAGLEVIFMLALTRIVGRVSQVRLILTGTALYCVHLAGMPFLAPYGLVWLLPVAAAAGGAIIFTQPMAYMQELLGNRPGAGASLFALMKLFSEGLSAAVFALCTGIAGYGLAAVTGATVAIGSALALVFMDRRPR</sequence>
<keyword evidence="3" id="KW-1003">Cell membrane</keyword>
<keyword evidence="6" id="KW-1185">Reference proteome</keyword>
<dbReference type="AlphaFoldDB" id="A0A086Y8W5"/>
<keyword evidence="4" id="KW-0812">Transmembrane</keyword>
<feature type="transmembrane region" description="Helical" evidence="4">
    <location>
        <begin position="225"/>
        <end position="250"/>
    </location>
</feature>
<feature type="transmembrane region" description="Helical" evidence="4">
    <location>
        <begin position="107"/>
        <end position="131"/>
    </location>
</feature>
<feature type="transmembrane region" description="Helical" evidence="4">
    <location>
        <begin position="152"/>
        <end position="171"/>
    </location>
</feature>
<dbReference type="EMBL" id="JFZB01000001">
    <property type="protein sequence ID" value="KFI30715.1"/>
    <property type="molecule type" value="Genomic_DNA"/>
</dbReference>
<dbReference type="Proteomes" id="UP000028824">
    <property type="component" value="Unassembled WGS sequence"/>
</dbReference>
<organism evidence="5 6">
    <name type="scientific">Paenirhodobacter enshiensis</name>
    <dbReference type="NCBI Taxonomy" id="1105367"/>
    <lineage>
        <taxon>Bacteria</taxon>
        <taxon>Pseudomonadati</taxon>
        <taxon>Pseudomonadota</taxon>
        <taxon>Alphaproteobacteria</taxon>
        <taxon>Rhodobacterales</taxon>
        <taxon>Rhodobacter group</taxon>
        <taxon>Paenirhodobacter</taxon>
    </lineage>
</organism>
<dbReference type="GO" id="GO:0071916">
    <property type="term" value="F:dipeptide transmembrane transporter activity"/>
    <property type="evidence" value="ECO:0007669"/>
    <property type="project" value="TreeGrafter"/>
</dbReference>
<comment type="caution">
    <text evidence="5">The sequence shown here is derived from an EMBL/GenBank/DDBJ whole genome shotgun (WGS) entry which is preliminary data.</text>
</comment>
<dbReference type="GO" id="GO:0005886">
    <property type="term" value="C:plasma membrane"/>
    <property type="evidence" value="ECO:0007669"/>
    <property type="project" value="UniProtKB-SubCell"/>
</dbReference>
<reference evidence="5 6" key="1">
    <citation type="submission" date="2014-03" db="EMBL/GenBank/DDBJ databases">
        <title>Genome of Paenirhodobacter enshiensis DW2-9.</title>
        <authorList>
            <person name="Wang D."/>
            <person name="Wang G."/>
        </authorList>
    </citation>
    <scope>NUCLEOTIDE SEQUENCE [LARGE SCALE GENOMIC DNA]</scope>
    <source>
        <strain evidence="5 6">DW2-9</strain>
    </source>
</reference>
<feature type="transmembrane region" description="Helical" evidence="4">
    <location>
        <begin position="16"/>
        <end position="38"/>
    </location>
</feature>
<dbReference type="Gene3D" id="1.20.1250.20">
    <property type="entry name" value="MFS general substrate transporter like domains"/>
    <property type="match status" value="1"/>
</dbReference>
<name>A0A086Y8W5_9RHOB</name>
<feature type="transmembrane region" description="Helical" evidence="4">
    <location>
        <begin position="50"/>
        <end position="70"/>
    </location>
</feature>
<evidence type="ECO:0008006" key="7">
    <source>
        <dbReference type="Google" id="ProtNLM"/>
    </source>
</evidence>
<evidence type="ECO:0000313" key="5">
    <source>
        <dbReference type="EMBL" id="KFI30715.1"/>
    </source>
</evidence>
<evidence type="ECO:0000256" key="3">
    <source>
        <dbReference type="ARBA" id="ARBA00022475"/>
    </source>
</evidence>
<feature type="transmembrane region" description="Helical" evidence="4">
    <location>
        <begin position="82"/>
        <end position="101"/>
    </location>
</feature>
<evidence type="ECO:0000256" key="1">
    <source>
        <dbReference type="ARBA" id="ARBA00004651"/>
    </source>
</evidence>
<evidence type="ECO:0000256" key="4">
    <source>
        <dbReference type="SAM" id="Phobius"/>
    </source>
</evidence>
<dbReference type="SUPFAM" id="SSF103473">
    <property type="entry name" value="MFS general substrate transporter"/>
    <property type="match status" value="1"/>
</dbReference>
<dbReference type="OrthoDB" id="1491684at2"/>
<feature type="transmembrane region" description="Helical" evidence="4">
    <location>
        <begin position="177"/>
        <end position="196"/>
    </location>
</feature>
<keyword evidence="4" id="KW-1133">Transmembrane helix</keyword>
<evidence type="ECO:0000313" key="6">
    <source>
        <dbReference type="Proteomes" id="UP000028824"/>
    </source>
</evidence>
<evidence type="ECO:0000256" key="2">
    <source>
        <dbReference type="ARBA" id="ARBA00022448"/>
    </source>
</evidence>